<dbReference type="InterPro" id="IPR052936">
    <property type="entry name" value="Jasmonate_Hydroxylase-like"/>
</dbReference>
<dbReference type="GeneID" id="97221101"/>
<dbReference type="Pfam" id="PF03992">
    <property type="entry name" value="ABM"/>
    <property type="match status" value="1"/>
</dbReference>
<name>A0ABW9GRW4_9GAMM</name>
<evidence type="ECO:0000313" key="3">
    <source>
        <dbReference type="Proteomes" id="UP001630969"/>
    </source>
</evidence>
<reference evidence="2 3" key="1">
    <citation type="submission" date="2024-09" db="EMBL/GenBank/DDBJ databases">
        <title>Aeromonas strains Genome sequencing and assembly.</title>
        <authorList>
            <person name="Hu X."/>
            <person name="Tang B."/>
        </authorList>
    </citation>
    <scope>NUCLEOTIDE SEQUENCE [LARGE SCALE GENOMIC DNA]</scope>
    <source>
        <strain evidence="2 3">NB23SCDHY001</strain>
    </source>
</reference>
<dbReference type="GO" id="GO:0004497">
    <property type="term" value="F:monooxygenase activity"/>
    <property type="evidence" value="ECO:0007669"/>
    <property type="project" value="UniProtKB-KW"/>
</dbReference>
<dbReference type="Gene3D" id="3.30.70.100">
    <property type="match status" value="1"/>
</dbReference>
<dbReference type="InterPro" id="IPR007138">
    <property type="entry name" value="ABM_dom"/>
</dbReference>
<organism evidence="2 3">
    <name type="scientific">Aeromonas bivalvium</name>
    <dbReference type="NCBI Taxonomy" id="440079"/>
    <lineage>
        <taxon>Bacteria</taxon>
        <taxon>Pseudomonadati</taxon>
        <taxon>Pseudomonadota</taxon>
        <taxon>Gammaproteobacteria</taxon>
        <taxon>Aeromonadales</taxon>
        <taxon>Aeromonadaceae</taxon>
        <taxon>Aeromonas</taxon>
    </lineage>
</organism>
<keyword evidence="2" id="KW-0503">Monooxygenase</keyword>
<dbReference type="InterPro" id="IPR011008">
    <property type="entry name" value="Dimeric_a/b-barrel"/>
</dbReference>
<dbReference type="Proteomes" id="UP001630969">
    <property type="component" value="Unassembled WGS sequence"/>
</dbReference>
<dbReference type="EC" id="1.14.-.-" evidence="2"/>
<dbReference type="PANTHER" id="PTHR37811:SF2">
    <property type="entry name" value="ABM DOMAIN-CONTAINING PROTEIN"/>
    <property type="match status" value="1"/>
</dbReference>
<feature type="domain" description="ABM" evidence="1">
    <location>
        <begin position="14"/>
        <end position="85"/>
    </location>
</feature>
<keyword evidence="2" id="KW-0560">Oxidoreductase</keyword>
<accession>A0ABW9GRW4</accession>
<dbReference type="SUPFAM" id="SSF54909">
    <property type="entry name" value="Dimeric alpha+beta barrel"/>
    <property type="match status" value="1"/>
</dbReference>
<proteinExistence type="predicted"/>
<sequence length="109" mass="12283">MSESETGLLALTPPYYAVIFSSLRREGDAGYGAMSEQMVALAREQPGFLGMESARDGLGITVSYWQSLEAIRQWKGQVDHGVAQRRGRQDWYSAYRVRIALVEREYGMT</sequence>
<evidence type="ECO:0000313" key="2">
    <source>
        <dbReference type="EMBL" id="MFM4893885.1"/>
    </source>
</evidence>
<dbReference type="RefSeq" id="WP_111873139.1">
    <property type="nucleotide sequence ID" value="NZ_JBGXAX010000006.1"/>
</dbReference>
<dbReference type="PANTHER" id="PTHR37811">
    <property type="entry name" value="BLL5343 PROTEIN"/>
    <property type="match status" value="1"/>
</dbReference>
<gene>
    <name evidence="2" type="ORF">ACEUDJ_13530</name>
</gene>
<evidence type="ECO:0000259" key="1">
    <source>
        <dbReference type="Pfam" id="PF03992"/>
    </source>
</evidence>
<protein>
    <submittedName>
        <fullName evidence="2">Antibiotic biosynthesis monooxygenase</fullName>
        <ecNumber evidence="2">1.14.-.-</ecNumber>
    </submittedName>
</protein>
<dbReference type="EMBL" id="JBGXBU010000005">
    <property type="protein sequence ID" value="MFM4893885.1"/>
    <property type="molecule type" value="Genomic_DNA"/>
</dbReference>
<keyword evidence="3" id="KW-1185">Reference proteome</keyword>
<comment type="caution">
    <text evidence="2">The sequence shown here is derived from an EMBL/GenBank/DDBJ whole genome shotgun (WGS) entry which is preliminary data.</text>
</comment>